<evidence type="ECO:0000313" key="6">
    <source>
        <dbReference type="EMBL" id="MDQ1124154.1"/>
    </source>
</evidence>
<feature type="domain" description="HTH lacI-type" evidence="5">
    <location>
        <begin position="2"/>
        <end position="56"/>
    </location>
</feature>
<evidence type="ECO:0000256" key="4">
    <source>
        <dbReference type="ARBA" id="ARBA00023163"/>
    </source>
</evidence>
<dbReference type="Pfam" id="PF13377">
    <property type="entry name" value="Peripla_BP_3"/>
    <property type="match status" value="1"/>
</dbReference>
<dbReference type="EMBL" id="JAUTBF010000001">
    <property type="protein sequence ID" value="MDQ1124154.1"/>
    <property type="molecule type" value="Genomic_DNA"/>
</dbReference>
<dbReference type="InterPro" id="IPR010982">
    <property type="entry name" value="Lambda_DNA-bd_dom_sf"/>
</dbReference>
<dbReference type="SUPFAM" id="SSF53822">
    <property type="entry name" value="Periplasmic binding protein-like I"/>
    <property type="match status" value="1"/>
</dbReference>
<accession>A0ABU0TWZ6</accession>
<keyword evidence="2" id="KW-0805">Transcription regulation</keyword>
<dbReference type="InterPro" id="IPR046335">
    <property type="entry name" value="LacI/GalR-like_sensor"/>
</dbReference>
<keyword evidence="4" id="KW-0804">Transcription</keyword>
<evidence type="ECO:0000256" key="1">
    <source>
        <dbReference type="ARBA" id="ARBA00022491"/>
    </source>
</evidence>
<gene>
    <name evidence="6" type="ORF">QE412_002727</name>
</gene>
<comment type="caution">
    <text evidence="6">The sequence shown here is derived from an EMBL/GenBank/DDBJ whole genome shotgun (WGS) entry which is preliminary data.</text>
</comment>
<dbReference type="PANTHER" id="PTHR30146">
    <property type="entry name" value="LACI-RELATED TRANSCRIPTIONAL REPRESSOR"/>
    <property type="match status" value="1"/>
</dbReference>
<protein>
    <submittedName>
        <fullName evidence="6">DNA-binding LacI/PurR family transcriptional regulator</fullName>
    </submittedName>
</protein>
<dbReference type="CDD" id="cd01392">
    <property type="entry name" value="HTH_LacI"/>
    <property type="match status" value="1"/>
</dbReference>
<dbReference type="Gene3D" id="3.40.50.2300">
    <property type="match status" value="2"/>
</dbReference>
<organism evidence="6 7">
    <name type="scientific">Microbacterium trichothecenolyticum</name>
    <name type="common">Aureobacterium trichothecenolyticum</name>
    <dbReference type="NCBI Taxonomy" id="69370"/>
    <lineage>
        <taxon>Bacteria</taxon>
        <taxon>Bacillati</taxon>
        <taxon>Actinomycetota</taxon>
        <taxon>Actinomycetes</taxon>
        <taxon>Micrococcales</taxon>
        <taxon>Microbacteriaceae</taxon>
        <taxon>Microbacterium</taxon>
    </lineage>
</organism>
<proteinExistence type="predicted"/>
<evidence type="ECO:0000259" key="5">
    <source>
        <dbReference type="PROSITE" id="PS50932"/>
    </source>
</evidence>
<reference evidence="6 7" key="1">
    <citation type="submission" date="2023-07" db="EMBL/GenBank/DDBJ databases">
        <title>Functional and genomic diversity of the sorghum phyllosphere microbiome.</title>
        <authorList>
            <person name="Shade A."/>
        </authorList>
    </citation>
    <scope>NUCLEOTIDE SEQUENCE [LARGE SCALE GENOMIC DNA]</scope>
    <source>
        <strain evidence="6 7">SORGH_AS_1207</strain>
    </source>
</reference>
<sequence>MVTMQQVADRAGVSISTVSFVVNDTKPVTAETRERIQRAIDELGYRRNALARALASRRSHVIAMIHPIIDRNHYGFVEAAAGAAAAAGYNLVLWPVHSDDEAREITSLTTTGAAGGVLLLEVRYDDARVRALQEANSPFVLIGRTGELEGMDFVDIDFESTVAHAIDLLAGEGHRCIGLVVEDFSATALASYAPPLRVADIFRAEMSRRDLHGEVFTVPRVLDPDAPSGTPGAGIVAQLAATAPETTALVVMHATASFAIVHELRARGLVIPRDMSVVGIAVESAVTSLVDPPVTTFETPSREMGRLATEVLIARMAGAEPGRVHRLIDCEVRPGASVAPAPHGRRRLDAG</sequence>
<dbReference type="RefSeq" id="WP_307484726.1">
    <property type="nucleotide sequence ID" value="NZ_JAUTBF010000001.1"/>
</dbReference>
<evidence type="ECO:0000256" key="3">
    <source>
        <dbReference type="ARBA" id="ARBA00023125"/>
    </source>
</evidence>
<name>A0ABU0TWZ6_MICTR</name>
<dbReference type="SMART" id="SM00354">
    <property type="entry name" value="HTH_LACI"/>
    <property type="match status" value="1"/>
</dbReference>
<evidence type="ECO:0000313" key="7">
    <source>
        <dbReference type="Proteomes" id="UP001226691"/>
    </source>
</evidence>
<evidence type="ECO:0000256" key="2">
    <source>
        <dbReference type="ARBA" id="ARBA00023015"/>
    </source>
</evidence>
<dbReference type="InterPro" id="IPR028082">
    <property type="entry name" value="Peripla_BP_I"/>
</dbReference>
<dbReference type="Gene3D" id="1.10.260.40">
    <property type="entry name" value="lambda repressor-like DNA-binding domains"/>
    <property type="match status" value="1"/>
</dbReference>
<dbReference type="Pfam" id="PF00356">
    <property type="entry name" value="LacI"/>
    <property type="match status" value="1"/>
</dbReference>
<keyword evidence="1" id="KW-0678">Repressor</keyword>
<keyword evidence="3 6" id="KW-0238">DNA-binding</keyword>
<keyword evidence="7" id="KW-1185">Reference proteome</keyword>
<dbReference type="GO" id="GO:0003677">
    <property type="term" value="F:DNA binding"/>
    <property type="evidence" value="ECO:0007669"/>
    <property type="project" value="UniProtKB-KW"/>
</dbReference>
<dbReference type="SUPFAM" id="SSF47413">
    <property type="entry name" value="lambda repressor-like DNA-binding domains"/>
    <property type="match status" value="1"/>
</dbReference>
<dbReference type="PROSITE" id="PS50932">
    <property type="entry name" value="HTH_LACI_2"/>
    <property type="match status" value="1"/>
</dbReference>
<dbReference type="Proteomes" id="UP001226691">
    <property type="component" value="Unassembled WGS sequence"/>
</dbReference>
<dbReference type="InterPro" id="IPR000843">
    <property type="entry name" value="HTH_LacI"/>
</dbReference>
<dbReference type="PANTHER" id="PTHR30146:SF148">
    <property type="entry name" value="HTH-TYPE TRANSCRIPTIONAL REPRESSOR PURR-RELATED"/>
    <property type="match status" value="1"/>
</dbReference>